<dbReference type="Proteomes" id="UP000176562">
    <property type="component" value="Chromosome"/>
</dbReference>
<accession>A0A1D9M7Z8</accession>
<gene>
    <name evidence="4" type="ORF">LPB142_00485</name>
</gene>
<keyword evidence="5" id="KW-1185">Reference proteome</keyword>
<dbReference type="InterPro" id="IPR036271">
    <property type="entry name" value="Tet_transcr_reg_TetR-rel_C_sf"/>
</dbReference>
<proteinExistence type="predicted"/>
<protein>
    <recommendedName>
        <fullName evidence="3">HTH tetR-type domain-containing protein</fullName>
    </recommendedName>
</protein>
<evidence type="ECO:0000313" key="4">
    <source>
        <dbReference type="EMBL" id="AOZ67984.1"/>
    </source>
</evidence>
<dbReference type="Gene3D" id="1.10.357.10">
    <property type="entry name" value="Tetracycline Repressor, domain 2"/>
    <property type="match status" value="1"/>
</dbReference>
<dbReference type="KEGG" id="rhp:LPB142_00485"/>
<dbReference type="AlphaFoldDB" id="A0A1D9M7Z8"/>
<dbReference type="SUPFAM" id="SSF46689">
    <property type="entry name" value="Homeodomain-like"/>
    <property type="match status" value="1"/>
</dbReference>
<evidence type="ECO:0000259" key="3">
    <source>
        <dbReference type="PROSITE" id="PS50977"/>
    </source>
</evidence>
<dbReference type="RefSeq" id="WP_071165217.1">
    <property type="nucleotide sequence ID" value="NZ_CP017781.1"/>
</dbReference>
<dbReference type="PANTHER" id="PTHR30055">
    <property type="entry name" value="HTH-TYPE TRANSCRIPTIONAL REGULATOR RUTR"/>
    <property type="match status" value="1"/>
</dbReference>
<dbReference type="InterPro" id="IPR050109">
    <property type="entry name" value="HTH-type_TetR-like_transc_reg"/>
</dbReference>
<dbReference type="GO" id="GO:0003700">
    <property type="term" value="F:DNA-binding transcription factor activity"/>
    <property type="evidence" value="ECO:0007669"/>
    <property type="project" value="TreeGrafter"/>
</dbReference>
<reference evidence="4 5" key="1">
    <citation type="submission" date="2016-10" db="EMBL/GenBank/DDBJ databases">
        <title>Rhodobacter sp. LPB0142, isolated from sea water.</title>
        <authorList>
            <person name="Kim E."/>
            <person name="Yi H."/>
        </authorList>
    </citation>
    <scope>NUCLEOTIDE SEQUENCE [LARGE SCALE GENOMIC DNA]</scope>
    <source>
        <strain evidence="4 5">LPB0142</strain>
    </source>
</reference>
<dbReference type="InterPro" id="IPR009057">
    <property type="entry name" value="Homeodomain-like_sf"/>
</dbReference>
<dbReference type="GO" id="GO:0000976">
    <property type="term" value="F:transcription cis-regulatory region binding"/>
    <property type="evidence" value="ECO:0007669"/>
    <property type="project" value="TreeGrafter"/>
</dbReference>
<dbReference type="EMBL" id="CP017781">
    <property type="protein sequence ID" value="AOZ67984.1"/>
    <property type="molecule type" value="Genomic_DNA"/>
</dbReference>
<feature type="domain" description="HTH tetR-type" evidence="3">
    <location>
        <begin position="12"/>
        <end position="72"/>
    </location>
</feature>
<dbReference type="InterPro" id="IPR001647">
    <property type="entry name" value="HTH_TetR"/>
</dbReference>
<dbReference type="Gene3D" id="1.10.10.60">
    <property type="entry name" value="Homeodomain-like"/>
    <property type="match status" value="1"/>
</dbReference>
<evidence type="ECO:0000256" key="1">
    <source>
        <dbReference type="ARBA" id="ARBA00023125"/>
    </source>
</evidence>
<dbReference type="Pfam" id="PF00440">
    <property type="entry name" value="TetR_N"/>
    <property type="match status" value="1"/>
</dbReference>
<sequence>MLNADPPLEEPQGTVRALLEAGLLLFGTQGFAGTSTRDLAARAQTNVASIAYHFGGKEGLREACAREFVRRLGAVFAQIPPLAEQSPEAAAEAIRQILRQMARFALTSEAARALVSFALREIAENGRSAEIIYENLIRHVQERLCALWAMATGEDPGAESVRLRVFTFLGQMLYFRIGGPIVTRHLGWAEIGPEEAERILDILIGNFDAALAAARRT</sequence>
<name>A0A1D9M7Z8_9RHOB</name>
<dbReference type="PANTHER" id="PTHR30055:SF235">
    <property type="entry name" value="TRANSCRIPTIONAL REGULATORY PROTEIN"/>
    <property type="match status" value="1"/>
</dbReference>
<organism evidence="4 5">
    <name type="scientific">Rhodobacter xanthinilyticus</name>
    <dbReference type="NCBI Taxonomy" id="1850250"/>
    <lineage>
        <taxon>Bacteria</taxon>
        <taxon>Pseudomonadati</taxon>
        <taxon>Pseudomonadota</taxon>
        <taxon>Alphaproteobacteria</taxon>
        <taxon>Rhodobacterales</taxon>
        <taxon>Rhodobacter group</taxon>
        <taxon>Rhodobacter</taxon>
    </lineage>
</organism>
<evidence type="ECO:0000313" key="5">
    <source>
        <dbReference type="Proteomes" id="UP000176562"/>
    </source>
</evidence>
<keyword evidence="1 2" id="KW-0238">DNA-binding</keyword>
<dbReference type="SUPFAM" id="SSF48498">
    <property type="entry name" value="Tetracyclin repressor-like, C-terminal domain"/>
    <property type="match status" value="1"/>
</dbReference>
<dbReference type="STRING" id="1850250.LPB142_00485"/>
<dbReference type="InterPro" id="IPR015292">
    <property type="entry name" value="Tscrpt_reg_YbiH_C"/>
</dbReference>
<evidence type="ECO:0000256" key="2">
    <source>
        <dbReference type="PROSITE-ProRule" id="PRU00335"/>
    </source>
</evidence>
<dbReference type="Pfam" id="PF09209">
    <property type="entry name" value="CecR_C"/>
    <property type="match status" value="1"/>
</dbReference>
<dbReference type="PROSITE" id="PS50977">
    <property type="entry name" value="HTH_TETR_2"/>
    <property type="match status" value="1"/>
</dbReference>
<feature type="DNA-binding region" description="H-T-H motif" evidence="2">
    <location>
        <begin position="35"/>
        <end position="54"/>
    </location>
</feature>